<dbReference type="InterPro" id="IPR019267">
    <property type="entry name" value="CRISPR-assoc_Cas6_C"/>
</dbReference>
<dbReference type="KEGG" id="deo:CAY53_08675"/>
<evidence type="ECO:0000259" key="1">
    <source>
        <dbReference type="Pfam" id="PF10040"/>
    </source>
</evidence>
<dbReference type="OrthoDB" id="9787241at2"/>
<proteinExistence type="predicted"/>
<gene>
    <name evidence="2" type="ORF">CAY53_08675</name>
</gene>
<feature type="domain" description="CRISPR-associated protein Cas6 C-terminal" evidence="1">
    <location>
        <begin position="187"/>
        <end position="306"/>
    </location>
</feature>
<dbReference type="Pfam" id="PF10040">
    <property type="entry name" value="CRISPR_Cas6"/>
    <property type="match status" value="1"/>
</dbReference>
<organism evidence="2 3">
    <name type="scientific">Desulfobulbus oralis</name>
    <dbReference type="NCBI Taxonomy" id="1986146"/>
    <lineage>
        <taxon>Bacteria</taxon>
        <taxon>Pseudomonadati</taxon>
        <taxon>Thermodesulfobacteriota</taxon>
        <taxon>Desulfobulbia</taxon>
        <taxon>Desulfobulbales</taxon>
        <taxon>Desulfobulbaceae</taxon>
        <taxon>Desulfobulbus</taxon>
    </lineage>
</organism>
<dbReference type="Gene3D" id="3.30.70.1900">
    <property type="match status" value="1"/>
</dbReference>
<accession>A0A2L1GPB8</accession>
<protein>
    <recommendedName>
        <fullName evidence="1">CRISPR-associated protein Cas6 C-terminal domain-containing protein</fullName>
    </recommendedName>
</protein>
<dbReference type="AlphaFoldDB" id="A0A2L1GPB8"/>
<evidence type="ECO:0000313" key="3">
    <source>
        <dbReference type="Proteomes" id="UP000239867"/>
    </source>
</evidence>
<reference evidence="2 3" key="1">
    <citation type="journal article" date="2018" name="MBio">
        <title>Insights into the evolution of host association through the isolation and characterization of a novel human periodontal pathobiont, Desulfobulbus oralis.</title>
        <authorList>
            <person name="Cross K.L."/>
            <person name="Chirania P."/>
            <person name="Xiong W."/>
            <person name="Beall C.J."/>
            <person name="Elkins J.G."/>
            <person name="Giannone R.J."/>
            <person name="Griffen A.L."/>
            <person name="Guss A.M."/>
            <person name="Hettich R.L."/>
            <person name="Joshi S.S."/>
            <person name="Mokrzan E.M."/>
            <person name="Martin R.K."/>
            <person name="Zhulin I.B."/>
            <person name="Leys E.J."/>
            <person name="Podar M."/>
        </authorList>
    </citation>
    <scope>NUCLEOTIDE SEQUENCE [LARGE SCALE GENOMIC DNA]</scope>
    <source>
        <strain evidence="2 3">ORNL</strain>
    </source>
</reference>
<evidence type="ECO:0000313" key="2">
    <source>
        <dbReference type="EMBL" id="AVD71531.1"/>
    </source>
</evidence>
<keyword evidence="3" id="KW-1185">Reference proteome</keyword>
<dbReference type="RefSeq" id="WP_104936783.1">
    <property type="nucleotide sequence ID" value="NZ_CP021255.1"/>
</dbReference>
<dbReference type="Proteomes" id="UP000239867">
    <property type="component" value="Chromosome"/>
</dbReference>
<name>A0A2L1GPB8_9BACT</name>
<sequence>MTLPLLALDFDCRFISPARLPAFKGSTLRGAFGHALKSVACALKRQDCASCLLAGNCAYSLIFATEKLDASRLSARPHPYVLNPPATDQLQYREGDSLSFNLVLLGPATQFLPHVVCAVEAMGQKGIGSGTTEGAGRFALRRVTMGEQPAQVLYTEEDRMLRPPDNPPCLHLAAGAPGPAGELGLGLLTPLRLKDQNSLQSALPFSLLVRAALRRVSALEEHYGSGRPALDYHALVVQAGAVESVQADTRWQEIKRYSNRQKREMLLGGMVGRLRFRGHISVFLPLLRYAEAVNLGKQTVFGLGRIRIVEPA</sequence>
<dbReference type="EMBL" id="CP021255">
    <property type="protein sequence ID" value="AVD71531.1"/>
    <property type="molecule type" value="Genomic_DNA"/>
</dbReference>